<dbReference type="GO" id="GO:0004497">
    <property type="term" value="F:monooxygenase activity"/>
    <property type="evidence" value="ECO:0007669"/>
    <property type="project" value="UniProtKB-KW"/>
</dbReference>
<dbReference type="PRINTS" id="PR00385">
    <property type="entry name" value="P450"/>
</dbReference>
<dbReference type="Gene3D" id="1.10.630.10">
    <property type="entry name" value="Cytochrome P450"/>
    <property type="match status" value="1"/>
</dbReference>
<dbReference type="OrthoDB" id="6692864at2759"/>
<feature type="transmembrane region" description="Helical" evidence="15">
    <location>
        <begin position="6"/>
        <end position="24"/>
    </location>
</feature>
<keyword evidence="12" id="KW-0503">Monooxygenase</keyword>
<keyword evidence="9" id="KW-0492">Microsome</keyword>
<keyword evidence="7 14" id="KW-0479">Metal-binding</keyword>
<reference evidence="17" key="1">
    <citation type="submission" date="2025-08" db="UniProtKB">
        <authorList>
            <consortium name="RefSeq"/>
        </authorList>
    </citation>
    <scope>IDENTIFICATION</scope>
    <source>
        <tissue evidence="17">Gonads</tissue>
    </source>
</reference>
<evidence type="ECO:0000256" key="4">
    <source>
        <dbReference type="ARBA" id="ARBA00004406"/>
    </source>
</evidence>
<dbReference type="GeneID" id="115880111"/>
<evidence type="ECO:0000256" key="7">
    <source>
        <dbReference type="ARBA" id="ARBA00022723"/>
    </source>
</evidence>
<evidence type="ECO:0000313" key="16">
    <source>
        <dbReference type="Proteomes" id="UP000504635"/>
    </source>
</evidence>
<keyword evidence="8" id="KW-0256">Endoplasmic reticulum</keyword>
<organism evidence="16 17">
    <name type="scientific">Sitophilus oryzae</name>
    <name type="common">Rice weevil</name>
    <name type="synonym">Curculio oryzae</name>
    <dbReference type="NCBI Taxonomy" id="7048"/>
    <lineage>
        <taxon>Eukaryota</taxon>
        <taxon>Metazoa</taxon>
        <taxon>Ecdysozoa</taxon>
        <taxon>Arthropoda</taxon>
        <taxon>Hexapoda</taxon>
        <taxon>Insecta</taxon>
        <taxon>Pterygota</taxon>
        <taxon>Neoptera</taxon>
        <taxon>Endopterygota</taxon>
        <taxon>Coleoptera</taxon>
        <taxon>Polyphaga</taxon>
        <taxon>Cucujiformia</taxon>
        <taxon>Curculionidae</taxon>
        <taxon>Dryophthorinae</taxon>
        <taxon>Sitophilus</taxon>
    </lineage>
</organism>
<sequence length="426" mass="50226">MFLPLYLLLSLLFLLIYDIILNFYKKRALFKFFLEHNGPRYYPYIGTNAFKDSIDKWKLYRRFAAKSMRPVMLKLFTTTFNEFACYLSINFKEKNHYTNFDDLVGTVNQISFGSFMVNFLGIEQSRLKEYEDFPTCMQEGLSLSSKRTIVDMLMPQCYFKYFTPRGREFYKMIDRMRKEIYRVIQGKRKLLKENIGVGDSSNNLNFLDSYLQEEGNKFTDEEIFQQVYFLAAAGTETSATSISFFILKVGMHPDIQEKMYKEIIDTIGDTETISIDDLPKLKYTEQVLLEILRLYPILPVLGRQATDNIELDEKTLPKDCNVVITPYLVHRNEKYWPDPEKFDPDRFSPERSKNIEPGSYIPFLLGPRDCTGRYYAMTMMKIIVSNIIKNYRIVTKYQSIEDLGLYFFISLRTSSKVDIELISRQK</sequence>
<gene>
    <name evidence="17" type="primary">LOC115880111</name>
</gene>
<comment type="similarity">
    <text evidence="5">Belongs to the cytochrome P450 family.</text>
</comment>
<evidence type="ECO:0000256" key="1">
    <source>
        <dbReference type="ARBA" id="ARBA00001971"/>
    </source>
</evidence>
<keyword evidence="6 14" id="KW-0349">Heme</keyword>
<evidence type="ECO:0000256" key="5">
    <source>
        <dbReference type="ARBA" id="ARBA00010617"/>
    </source>
</evidence>
<evidence type="ECO:0000256" key="3">
    <source>
        <dbReference type="ARBA" id="ARBA00004174"/>
    </source>
</evidence>
<evidence type="ECO:0000256" key="15">
    <source>
        <dbReference type="SAM" id="Phobius"/>
    </source>
</evidence>
<dbReference type="GO" id="GO:0020037">
    <property type="term" value="F:heme binding"/>
    <property type="evidence" value="ECO:0007669"/>
    <property type="project" value="InterPro"/>
</dbReference>
<keyword evidence="16" id="KW-1185">Reference proteome</keyword>
<comment type="function">
    <text evidence="2">May be involved in the metabolism of insect hormones and in the breakdown of synthetic insecticides.</text>
</comment>
<name>A0A6J2XNJ6_SITOR</name>
<dbReference type="PRINTS" id="PR00463">
    <property type="entry name" value="EP450I"/>
</dbReference>
<dbReference type="Pfam" id="PF00067">
    <property type="entry name" value="p450"/>
    <property type="match status" value="1"/>
</dbReference>
<evidence type="ECO:0000256" key="2">
    <source>
        <dbReference type="ARBA" id="ARBA00003690"/>
    </source>
</evidence>
<keyword evidence="10" id="KW-0560">Oxidoreductase</keyword>
<comment type="subcellular location">
    <subcellularLocation>
        <location evidence="4">Endoplasmic reticulum membrane</location>
        <topology evidence="4">Peripheral membrane protein</topology>
    </subcellularLocation>
    <subcellularLocation>
        <location evidence="3">Microsome membrane</location>
        <topology evidence="3">Peripheral membrane protein</topology>
    </subcellularLocation>
</comment>
<accession>A0A6J2XNJ6</accession>
<comment type="cofactor">
    <cofactor evidence="1 14">
        <name>heme</name>
        <dbReference type="ChEBI" id="CHEBI:30413"/>
    </cofactor>
</comment>
<evidence type="ECO:0000256" key="12">
    <source>
        <dbReference type="ARBA" id="ARBA00023033"/>
    </source>
</evidence>
<dbReference type="RefSeq" id="XP_030753098.1">
    <property type="nucleotide sequence ID" value="XM_030897238.1"/>
</dbReference>
<dbReference type="AlphaFoldDB" id="A0A6J2XNJ6"/>
<evidence type="ECO:0000256" key="11">
    <source>
        <dbReference type="ARBA" id="ARBA00023004"/>
    </source>
</evidence>
<dbReference type="PANTHER" id="PTHR24291">
    <property type="entry name" value="CYTOCHROME P450 FAMILY 4"/>
    <property type="match status" value="1"/>
</dbReference>
<dbReference type="GO" id="GO:0005789">
    <property type="term" value="C:endoplasmic reticulum membrane"/>
    <property type="evidence" value="ECO:0007669"/>
    <property type="project" value="UniProtKB-SubCell"/>
</dbReference>
<evidence type="ECO:0000256" key="14">
    <source>
        <dbReference type="PIRSR" id="PIRSR602401-1"/>
    </source>
</evidence>
<dbReference type="InterPro" id="IPR002401">
    <property type="entry name" value="Cyt_P450_E_grp-I"/>
</dbReference>
<evidence type="ECO:0000256" key="9">
    <source>
        <dbReference type="ARBA" id="ARBA00022848"/>
    </source>
</evidence>
<dbReference type="InterPro" id="IPR050196">
    <property type="entry name" value="Cytochrome_P450_Monoox"/>
</dbReference>
<dbReference type="GO" id="GO:0005506">
    <property type="term" value="F:iron ion binding"/>
    <property type="evidence" value="ECO:0007669"/>
    <property type="project" value="InterPro"/>
</dbReference>
<dbReference type="SUPFAM" id="SSF48264">
    <property type="entry name" value="Cytochrome P450"/>
    <property type="match status" value="1"/>
</dbReference>
<dbReference type="InterPro" id="IPR036396">
    <property type="entry name" value="Cyt_P450_sf"/>
</dbReference>
<keyword evidence="15" id="KW-1133">Transmembrane helix</keyword>
<dbReference type="GO" id="GO:0016705">
    <property type="term" value="F:oxidoreductase activity, acting on paired donors, with incorporation or reduction of molecular oxygen"/>
    <property type="evidence" value="ECO:0007669"/>
    <property type="project" value="InterPro"/>
</dbReference>
<evidence type="ECO:0000313" key="17">
    <source>
        <dbReference type="RefSeq" id="XP_030753098.1"/>
    </source>
</evidence>
<dbReference type="PANTHER" id="PTHR24291:SF189">
    <property type="entry name" value="CYTOCHROME P450 4C3-RELATED"/>
    <property type="match status" value="1"/>
</dbReference>
<protein>
    <submittedName>
        <fullName evidence="17">Cytochrome P450 4C1-like isoform X2</fullName>
    </submittedName>
</protein>
<evidence type="ECO:0000256" key="6">
    <source>
        <dbReference type="ARBA" id="ARBA00022617"/>
    </source>
</evidence>
<dbReference type="InterPro" id="IPR001128">
    <property type="entry name" value="Cyt_P450"/>
</dbReference>
<feature type="binding site" description="axial binding residue" evidence="14">
    <location>
        <position position="370"/>
    </location>
    <ligand>
        <name>heme</name>
        <dbReference type="ChEBI" id="CHEBI:30413"/>
    </ligand>
    <ligandPart>
        <name>Fe</name>
        <dbReference type="ChEBI" id="CHEBI:18248"/>
    </ligandPart>
</feature>
<keyword evidence="15" id="KW-0812">Transmembrane</keyword>
<keyword evidence="13 15" id="KW-0472">Membrane</keyword>
<dbReference type="Proteomes" id="UP000504635">
    <property type="component" value="Unplaced"/>
</dbReference>
<evidence type="ECO:0000256" key="8">
    <source>
        <dbReference type="ARBA" id="ARBA00022824"/>
    </source>
</evidence>
<evidence type="ECO:0000256" key="10">
    <source>
        <dbReference type="ARBA" id="ARBA00023002"/>
    </source>
</evidence>
<keyword evidence="11 14" id="KW-0408">Iron</keyword>
<evidence type="ECO:0000256" key="13">
    <source>
        <dbReference type="ARBA" id="ARBA00023136"/>
    </source>
</evidence>
<proteinExistence type="inferred from homology"/>